<feature type="region of interest" description="Disordered" evidence="1">
    <location>
        <begin position="75"/>
        <end position="96"/>
    </location>
</feature>
<feature type="region of interest" description="Disordered" evidence="1">
    <location>
        <begin position="112"/>
        <end position="192"/>
    </location>
</feature>
<name>A0A430LM10_9HYPO</name>
<evidence type="ECO:0000256" key="1">
    <source>
        <dbReference type="SAM" id="MobiDB-lite"/>
    </source>
</evidence>
<dbReference type="EMBL" id="MIKF01000142">
    <property type="protein sequence ID" value="RTE76748.1"/>
    <property type="molecule type" value="Genomic_DNA"/>
</dbReference>
<keyword evidence="3" id="KW-1185">Reference proteome</keyword>
<evidence type="ECO:0008006" key="4">
    <source>
        <dbReference type="Google" id="ProtNLM"/>
    </source>
</evidence>
<dbReference type="AlphaFoldDB" id="A0A430LM10"/>
<sequence length="440" mass="49552">MEGPGVEEVGAVVELASLLVGNRMSDMTAFGDRFWNLRQLETPSRSVPSPFSRMRYQPSGSFPSYMSLHDDINFEGEPRTLEPTGSNDHLELNGGGSSIGNWDELLEYPEIGPELWDDNGNSGTNFTEDEEDGPKHAKSPSMSMNLETSLRKRPRHGSEDDDKEHSDGPVTKRQRSNEDASQSSGSGIRLKAELEDTSPRSFACPFYRSSPAYFQKCSILTLTSISRVKQHIIRAHTKPSYCPVCYRTFTSLDARDEHLIERACQIGEHVVPEGITRSQEAMLRSRSGTKNMSDRDHWYRIWNILFEEAPKTKSIYLGDWQSEVIEASRQFMNQEGVAIIIRQLGRDDARWKNDEELKTRLEKALSKVFDEWESFPTSARKLKNSGRSGGPEETSQQRAPEEGEVGPGTESESFEGTTSSGTRKSKTRRSQMGAPHDEQK</sequence>
<dbReference type="PANTHER" id="PTHR38166:SF1">
    <property type="entry name" value="C2H2-TYPE DOMAIN-CONTAINING PROTEIN"/>
    <property type="match status" value="1"/>
</dbReference>
<feature type="region of interest" description="Disordered" evidence="1">
    <location>
        <begin position="378"/>
        <end position="440"/>
    </location>
</feature>
<feature type="compositionally biased region" description="Low complexity" evidence="1">
    <location>
        <begin position="407"/>
        <end position="422"/>
    </location>
</feature>
<protein>
    <recommendedName>
        <fullName evidence="4">C2H2-type domain-containing protein</fullName>
    </recommendedName>
</protein>
<dbReference type="PANTHER" id="PTHR38166">
    <property type="entry name" value="C2H2-TYPE DOMAIN-CONTAINING PROTEIN-RELATED"/>
    <property type="match status" value="1"/>
</dbReference>
<comment type="caution">
    <text evidence="2">The sequence shown here is derived from an EMBL/GenBank/DDBJ whole genome shotgun (WGS) entry which is preliminary data.</text>
</comment>
<organism evidence="2 3">
    <name type="scientific">Fusarium euwallaceae</name>
    <dbReference type="NCBI Taxonomy" id="1147111"/>
    <lineage>
        <taxon>Eukaryota</taxon>
        <taxon>Fungi</taxon>
        <taxon>Dikarya</taxon>
        <taxon>Ascomycota</taxon>
        <taxon>Pezizomycotina</taxon>
        <taxon>Sordariomycetes</taxon>
        <taxon>Hypocreomycetidae</taxon>
        <taxon>Hypocreales</taxon>
        <taxon>Nectriaceae</taxon>
        <taxon>Fusarium</taxon>
        <taxon>Fusarium solani species complex</taxon>
    </lineage>
</organism>
<evidence type="ECO:0000313" key="3">
    <source>
        <dbReference type="Proteomes" id="UP000287124"/>
    </source>
</evidence>
<gene>
    <name evidence="2" type="ORF">BHE90_008786</name>
</gene>
<reference evidence="2 3" key="1">
    <citation type="submission" date="2017-06" db="EMBL/GenBank/DDBJ databases">
        <title>Comparative genomic analysis of Ambrosia Fusariam Clade fungi.</title>
        <authorList>
            <person name="Stajich J.E."/>
            <person name="Carrillo J."/>
            <person name="Kijimoto T."/>
            <person name="Eskalen A."/>
            <person name="O'Donnell K."/>
            <person name="Kasson M."/>
        </authorList>
    </citation>
    <scope>NUCLEOTIDE SEQUENCE [LARGE SCALE GENOMIC DNA]</scope>
    <source>
        <strain evidence="2 3">UCR1854</strain>
    </source>
</reference>
<evidence type="ECO:0000313" key="2">
    <source>
        <dbReference type="EMBL" id="RTE76748.1"/>
    </source>
</evidence>
<accession>A0A430LM10</accession>
<dbReference type="Proteomes" id="UP000287124">
    <property type="component" value="Unassembled WGS sequence"/>
</dbReference>
<proteinExistence type="predicted"/>